<gene>
    <name evidence="1" type="ORF">J7T32_012870</name>
    <name evidence="2" type="ORF">J7T32_012875</name>
</gene>
<reference evidence="2 3" key="1">
    <citation type="submission" date="2022-06" db="EMBL/GenBank/DDBJ databases">
        <title>Staphylococcus hominis ShoR14 genome sequence.</title>
        <authorList>
            <person name="Yeo C.C."/>
            <person name="Chew C.H."/>
            <person name="Che Hamzah A.M."/>
            <person name="Al-Trad E.I."/>
        </authorList>
    </citation>
    <scope>NUCLEOTIDE SEQUENCE [LARGE SCALE GENOMIC DNA]</scope>
    <source>
        <strain evidence="2 3">ShoR14</strain>
    </source>
</reference>
<name>A0A8I2BP46_STAHO</name>
<comment type="caution">
    <text evidence="2">The sequence shown here is derived from an EMBL/GenBank/DDBJ whole genome shotgun (WGS) entry which is preliminary data.</text>
</comment>
<feature type="non-terminal residue" evidence="2">
    <location>
        <position position="194"/>
    </location>
</feature>
<proteinExistence type="predicted"/>
<accession>A0A8I2BP46</accession>
<evidence type="ECO:0000313" key="1">
    <source>
        <dbReference type="EMBL" id="MCM5673614.1"/>
    </source>
</evidence>
<dbReference type="Gene3D" id="3.40.630.10">
    <property type="entry name" value="Zn peptidases"/>
    <property type="match status" value="1"/>
</dbReference>
<dbReference type="AlphaFoldDB" id="A0A8I2BP46"/>
<dbReference type="Proteomes" id="UP000665944">
    <property type="component" value="Unassembled WGS sequence"/>
</dbReference>
<organism evidence="2 3">
    <name type="scientific">Staphylococcus hominis</name>
    <dbReference type="NCBI Taxonomy" id="1290"/>
    <lineage>
        <taxon>Bacteria</taxon>
        <taxon>Bacillati</taxon>
        <taxon>Bacillota</taxon>
        <taxon>Bacilli</taxon>
        <taxon>Bacillales</taxon>
        <taxon>Staphylococcaceae</taxon>
        <taxon>Staphylococcus</taxon>
    </lineage>
</organism>
<dbReference type="EMBL" id="JAGHKT020000096">
    <property type="protein sequence ID" value="MCM5673615.1"/>
    <property type="molecule type" value="Genomic_DNA"/>
</dbReference>
<dbReference type="EMBL" id="JAGHKT020000095">
    <property type="protein sequence ID" value="MCM5673614.1"/>
    <property type="molecule type" value="Genomic_DNA"/>
</dbReference>
<feature type="non-terminal residue" evidence="2">
    <location>
        <position position="1"/>
    </location>
</feature>
<sequence length="194" mass="22043">YKGSKVFSERESRNMKTLVESLDEITAHMDCHNIVSQVSDYCLFYPRFANQPNNEMTQLLMELSNYGDYVTWGSSTLASFSNWVGITKGITSFLPEVYEGRAGKPRGAEEMWRSVYYLGNILLRLSSLYNGQNGRTANEPIVKSFVYSSRYNNSGVKPFSLIAKDGYQRMLMTQQRFKVTANGFVELNGSITVQ</sequence>
<keyword evidence="3" id="KW-1185">Reference proteome</keyword>
<evidence type="ECO:0000313" key="3">
    <source>
        <dbReference type="Proteomes" id="UP000665944"/>
    </source>
</evidence>
<protein>
    <submittedName>
        <fullName evidence="2">DUF2817 domain-containing protein</fullName>
    </submittedName>
</protein>
<evidence type="ECO:0000313" key="2">
    <source>
        <dbReference type="EMBL" id="MCM5673615.1"/>
    </source>
</evidence>
<dbReference type="SUPFAM" id="SSF53187">
    <property type="entry name" value="Zn-dependent exopeptidases"/>
    <property type="match status" value="1"/>
</dbReference>